<proteinExistence type="predicted"/>
<organism evidence="2">
    <name type="scientific">Arundo donax</name>
    <name type="common">Giant reed</name>
    <name type="synonym">Donax arundinaceus</name>
    <dbReference type="NCBI Taxonomy" id="35708"/>
    <lineage>
        <taxon>Eukaryota</taxon>
        <taxon>Viridiplantae</taxon>
        <taxon>Streptophyta</taxon>
        <taxon>Embryophyta</taxon>
        <taxon>Tracheophyta</taxon>
        <taxon>Spermatophyta</taxon>
        <taxon>Magnoliopsida</taxon>
        <taxon>Liliopsida</taxon>
        <taxon>Poales</taxon>
        <taxon>Poaceae</taxon>
        <taxon>PACMAD clade</taxon>
        <taxon>Arundinoideae</taxon>
        <taxon>Arundineae</taxon>
        <taxon>Arundo</taxon>
    </lineage>
</organism>
<feature type="transmembrane region" description="Helical" evidence="1">
    <location>
        <begin position="12"/>
        <end position="34"/>
    </location>
</feature>
<dbReference type="AlphaFoldDB" id="A0A0A8YJG2"/>
<sequence>MCALAFLKKTMGVVWAFGMLSIFIDLTLIVLNMVNQYAENSLVNYDG</sequence>
<reference evidence="2" key="2">
    <citation type="journal article" date="2015" name="Data Brief">
        <title>Shoot transcriptome of the giant reed, Arundo donax.</title>
        <authorList>
            <person name="Barrero R.A."/>
            <person name="Guerrero F.D."/>
            <person name="Moolhuijzen P."/>
            <person name="Goolsby J.A."/>
            <person name="Tidwell J."/>
            <person name="Bellgard S.E."/>
            <person name="Bellgard M.I."/>
        </authorList>
    </citation>
    <scope>NUCLEOTIDE SEQUENCE</scope>
    <source>
        <tissue evidence="2">Shoot tissue taken approximately 20 cm above the soil surface</tissue>
    </source>
</reference>
<accession>A0A0A8YJG2</accession>
<reference evidence="2" key="1">
    <citation type="submission" date="2014-09" db="EMBL/GenBank/DDBJ databases">
        <authorList>
            <person name="Magalhaes I.L.F."/>
            <person name="Oliveira U."/>
            <person name="Santos F.R."/>
            <person name="Vidigal T.H.D.A."/>
            <person name="Brescovit A.D."/>
            <person name="Santos A.J."/>
        </authorList>
    </citation>
    <scope>NUCLEOTIDE SEQUENCE</scope>
    <source>
        <tissue evidence="2">Shoot tissue taken approximately 20 cm above the soil surface</tissue>
    </source>
</reference>
<keyword evidence="1" id="KW-0812">Transmembrane</keyword>
<protein>
    <submittedName>
        <fullName evidence="2">Uncharacterized protein</fullName>
    </submittedName>
</protein>
<evidence type="ECO:0000256" key="1">
    <source>
        <dbReference type="SAM" id="Phobius"/>
    </source>
</evidence>
<name>A0A0A8YJG2_ARUDO</name>
<dbReference type="EMBL" id="GBRH01272212">
    <property type="protein sequence ID" value="JAD25683.1"/>
    <property type="molecule type" value="Transcribed_RNA"/>
</dbReference>
<evidence type="ECO:0000313" key="2">
    <source>
        <dbReference type="EMBL" id="JAD25683.1"/>
    </source>
</evidence>
<keyword evidence="1" id="KW-0472">Membrane</keyword>
<keyword evidence="1" id="KW-1133">Transmembrane helix</keyword>